<accession>A0A0A9E0L2</accession>
<reference evidence="1" key="1">
    <citation type="submission" date="2014-09" db="EMBL/GenBank/DDBJ databases">
        <authorList>
            <person name="Magalhaes I.L.F."/>
            <person name="Oliveira U."/>
            <person name="Santos F.R."/>
            <person name="Vidigal T.H.D.A."/>
            <person name="Brescovit A.D."/>
            <person name="Santos A.J."/>
        </authorList>
    </citation>
    <scope>NUCLEOTIDE SEQUENCE</scope>
    <source>
        <tissue evidence="1">Shoot tissue taken approximately 20 cm above the soil surface</tissue>
    </source>
</reference>
<dbReference type="EMBL" id="GBRH01205372">
    <property type="protein sequence ID" value="JAD92523.1"/>
    <property type="molecule type" value="Transcribed_RNA"/>
</dbReference>
<evidence type="ECO:0000313" key="1">
    <source>
        <dbReference type="EMBL" id="JAD92523.1"/>
    </source>
</evidence>
<proteinExistence type="predicted"/>
<reference evidence="1" key="2">
    <citation type="journal article" date="2015" name="Data Brief">
        <title>Shoot transcriptome of the giant reed, Arundo donax.</title>
        <authorList>
            <person name="Barrero R.A."/>
            <person name="Guerrero F.D."/>
            <person name="Moolhuijzen P."/>
            <person name="Goolsby J.A."/>
            <person name="Tidwell J."/>
            <person name="Bellgard S.E."/>
            <person name="Bellgard M.I."/>
        </authorList>
    </citation>
    <scope>NUCLEOTIDE SEQUENCE</scope>
    <source>
        <tissue evidence="1">Shoot tissue taken approximately 20 cm above the soil surface</tissue>
    </source>
</reference>
<sequence>MIYALMDIVLRIGTPVSNKLPNKFDI</sequence>
<protein>
    <submittedName>
        <fullName evidence="1">Uncharacterized protein</fullName>
    </submittedName>
</protein>
<name>A0A0A9E0L2_ARUDO</name>
<dbReference type="AlphaFoldDB" id="A0A0A9E0L2"/>
<organism evidence="1">
    <name type="scientific">Arundo donax</name>
    <name type="common">Giant reed</name>
    <name type="synonym">Donax arundinaceus</name>
    <dbReference type="NCBI Taxonomy" id="35708"/>
    <lineage>
        <taxon>Eukaryota</taxon>
        <taxon>Viridiplantae</taxon>
        <taxon>Streptophyta</taxon>
        <taxon>Embryophyta</taxon>
        <taxon>Tracheophyta</taxon>
        <taxon>Spermatophyta</taxon>
        <taxon>Magnoliopsida</taxon>
        <taxon>Liliopsida</taxon>
        <taxon>Poales</taxon>
        <taxon>Poaceae</taxon>
        <taxon>PACMAD clade</taxon>
        <taxon>Arundinoideae</taxon>
        <taxon>Arundineae</taxon>
        <taxon>Arundo</taxon>
    </lineage>
</organism>